<sequence length="277" mass="30835">MLFHTLLSVLAITGTVTCSCLHGTTLLRREVTEQGRVKVSDFSYSGERGPLNWGWLNPNNTVCRTGTTQSPIIIDNSISKLSNNSAPVVKIPTITEATFENIGSTLDAIVSGTTMYQGKPYSLRQFHYHTPSEHWLRDEYYPLEMHMVHQAADGSLLVLVTLFQLSEDGCTTELVASSIENIEHVREPGTVSKTGRLDFTEIEDAFATGGLYAYTGSLTTPPCTEGVTFIVLDQPLNIDVKTYNSIKSVIKYNSRYIQNRLNETNQIQCQADQQNHH</sequence>
<protein>
    <recommendedName>
        <fullName evidence="4 9">Carbonic anhydrase</fullName>
        <ecNumber evidence="4 9">4.2.1.1</ecNumber>
    </recommendedName>
</protein>
<organism evidence="11 12">
    <name type="scientific">Moniliophthora roreri</name>
    <name type="common">Frosty pod rot fungus</name>
    <name type="synonym">Monilia roreri</name>
    <dbReference type="NCBI Taxonomy" id="221103"/>
    <lineage>
        <taxon>Eukaryota</taxon>
        <taxon>Fungi</taxon>
        <taxon>Dikarya</taxon>
        <taxon>Basidiomycota</taxon>
        <taxon>Agaricomycotina</taxon>
        <taxon>Agaricomycetes</taxon>
        <taxon>Agaricomycetidae</taxon>
        <taxon>Agaricales</taxon>
        <taxon>Marasmiineae</taxon>
        <taxon>Marasmiaceae</taxon>
        <taxon>Moniliophthora</taxon>
    </lineage>
</organism>
<dbReference type="GO" id="GO:0004089">
    <property type="term" value="F:carbonate dehydratase activity"/>
    <property type="evidence" value="ECO:0007669"/>
    <property type="project" value="UniProtKB-UniRule"/>
</dbReference>
<dbReference type="PANTHER" id="PTHR18952">
    <property type="entry name" value="CARBONIC ANHYDRASE"/>
    <property type="match status" value="1"/>
</dbReference>
<dbReference type="InterPro" id="IPR001148">
    <property type="entry name" value="CA_dom"/>
</dbReference>
<keyword evidence="6 9" id="KW-0862">Zinc</keyword>
<dbReference type="SUPFAM" id="SSF51069">
    <property type="entry name" value="Carbonic anhydrase"/>
    <property type="match status" value="1"/>
</dbReference>
<dbReference type="Proteomes" id="UP000054988">
    <property type="component" value="Unassembled WGS sequence"/>
</dbReference>
<dbReference type="PROSITE" id="PS51144">
    <property type="entry name" value="ALPHA_CA_2"/>
    <property type="match status" value="1"/>
</dbReference>
<evidence type="ECO:0000313" key="12">
    <source>
        <dbReference type="Proteomes" id="UP000054988"/>
    </source>
</evidence>
<dbReference type="CDD" id="cd03124">
    <property type="entry name" value="alpha_CA_prokaryotic_like"/>
    <property type="match status" value="1"/>
</dbReference>
<keyword evidence="7 9" id="KW-0456">Lyase</keyword>
<dbReference type="PANTHER" id="PTHR18952:SF265">
    <property type="entry name" value="CARBONIC ANHYDRASE"/>
    <property type="match status" value="1"/>
</dbReference>
<dbReference type="EMBL" id="LATX01002384">
    <property type="protein sequence ID" value="KTB30427.1"/>
    <property type="molecule type" value="Genomic_DNA"/>
</dbReference>
<dbReference type="InterPro" id="IPR018338">
    <property type="entry name" value="Carbonic_anhydrase_a-class_CS"/>
</dbReference>
<evidence type="ECO:0000259" key="10">
    <source>
        <dbReference type="PROSITE" id="PS51144"/>
    </source>
</evidence>
<evidence type="ECO:0000313" key="11">
    <source>
        <dbReference type="EMBL" id="KTB30427.1"/>
    </source>
</evidence>
<evidence type="ECO:0000256" key="5">
    <source>
        <dbReference type="ARBA" id="ARBA00022723"/>
    </source>
</evidence>
<feature type="signal peptide" evidence="9">
    <location>
        <begin position="1"/>
        <end position="18"/>
    </location>
</feature>
<comment type="similarity">
    <text evidence="3 9">Belongs to the alpha-carbonic anhydrase family.</text>
</comment>
<evidence type="ECO:0000256" key="6">
    <source>
        <dbReference type="ARBA" id="ARBA00022833"/>
    </source>
</evidence>
<evidence type="ECO:0000256" key="8">
    <source>
        <dbReference type="ARBA" id="ARBA00048348"/>
    </source>
</evidence>
<evidence type="ECO:0000256" key="9">
    <source>
        <dbReference type="RuleBase" id="RU367011"/>
    </source>
</evidence>
<reference evidence="11 12" key="1">
    <citation type="submission" date="2015-12" db="EMBL/GenBank/DDBJ databases">
        <title>Draft genome sequence of Moniliophthora roreri, the causal agent of frosty pod rot of cacao.</title>
        <authorList>
            <person name="Aime M.C."/>
            <person name="Diaz-Valderrama J.R."/>
            <person name="Kijpornyongpan T."/>
            <person name="Phillips-Mora W."/>
        </authorList>
    </citation>
    <scope>NUCLEOTIDE SEQUENCE [LARGE SCALE GENOMIC DNA]</scope>
    <source>
        <strain evidence="11 12">MCA 2952</strain>
    </source>
</reference>
<name>A0A0W0F281_MONRR</name>
<comment type="caution">
    <text evidence="11">The sequence shown here is derived from an EMBL/GenBank/DDBJ whole genome shotgun (WGS) entry which is preliminary data.</text>
</comment>
<dbReference type="AlphaFoldDB" id="A0A0W0F281"/>
<dbReference type="Pfam" id="PF00194">
    <property type="entry name" value="Carb_anhydrase"/>
    <property type="match status" value="1"/>
</dbReference>
<feature type="domain" description="Alpha-carbonic anhydrase" evidence="10">
    <location>
        <begin position="40"/>
        <end position="277"/>
    </location>
</feature>
<keyword evidence="5 9" id="KW-0479">Metal-binding</keyword>
<dbReference type="InterPro" id="IPR036398">
    <property type="entry name" value="CA_dom_sf"/>
</dbReference>
<dbReference type="InterPro" id="IPR023561">
    <property type="entry name" value="Carbonic_anhydrase_a-class"/>
</dbReference>
<gene>
    <name evidence="11" type="ORF">WG66_17010</name>
</gene>
<keyword evidence="9" id="KW-0732">Signal</keyword>
<dbReference type="SMART" id="SM01057">
    <property type="entry name" value="Carb_anhydrase"/>
    <property type="match status" value="1"/>
</dbReference>
<dbReference type="PROSITE" id="PS00162">
    <property type="entry name" value="ALPHA_CA_1"/>
    <property type="match status" value="1"/>
</dbReference>
<evidence type="ECO:0000256" key="7">
    <source>
        <dbReference type="ARBA" id="ARBA00023239"/>
    </source>
</evidence>
<comment type="catalytic activity">
    <reaction evidence="8 9">
        <text>hydrogencarbonate + H(+) = CO2 + H2O</text>
        <dbReference type="Rhea" id="RHEA:10748"/>
        <dbReference type="ChEBI" id="CHEBI:15377"/>
        <dbReference type="ChEBI" id="CHEBI:15378"/>
        <dbReference type="ChEBI" id="CHEBI:16526"/>
        <dbReference type="ChEBI" id="CHEBI:17544"/>
        <dbReference type="EC" id="4.2.1.1"/>
    </reaction>
</comment>
<dbReference type="EC" id="4.2.1.1" evidence="4 9"/>
<dbReference type="eggNOG" id="KOG0382">
    <property type="taxonomic scope" value="Eukaryota"/>
</dbReference>
<evidence type="ECO:0000256" key="2">
    <source>
        <dbReference type="ARBA" id="ARBA00002904"/>
    </source>
</evidence>
<evidence type="ECO:0000256" key="3">
    <source>
        <dbReference type="ARBA" id="ARBA00010718"/>
    </source>
</evidence>
<evidence type="ECO:0000256" key="4">
    <source>
        <dbReference type="ARBA" id="ARBA00012925"/>
    </source>
</evidence>
<accession>A0A0W0F281</accession>
<proteinExistence type="inferred from homology"/>
<dbReference type="GO" id="GO:0008270">
    <property type="term" value="F:zinc ion binding"/>
    <property type="evidence" value="ECO:0007669"/>
    <property type="project" value="UniProtKB-UniRule"/>
</dbReference>
<evidence type="ECO:0000256" key="1">
    <source>
        <dbReference type="ARBA" id="ARBA00001947"/>
    </source>
</evidence>
<feature type="chain" id="PRO_5025087153" description="Carbonic anhydrase" evidence="9">
    <location>
        <begin position="19"/>
        <end position="277"/>
    </location>
</feature>
<dbReference type="InterPro" id="IPR041891">
    <property type="entry name" value="Alpha_CA_prokaryot-like"/>
</dbReference>
<dbReference type="Gene3D" id="3.10.200.10">
    <property type="entry name" value="Alpha carbonic anhydrase"/>
    <property type="match status" value="1"/>
</dbReference>
<comment type="function">
    <text evidence="2 9">Reversible hydration of carbon dioxide.</text>
</comment>
<comment type="cofactor">
    <cofactor evidence="1 9">
        <name>Zn(2+)</name>
        <dbReference type="ChEBI" id="CHEBI:29105"/>
    </cofactor>
</comment>